<organism evidence="3 4">
    <name type="scientific">Tardiphaga robiniae</name>
    <dbReference type="NCBI Taxonomy" id="943830"/>
    <lineage>
        <taxon>Bacteria</taxon>
        <taxon>Pseudomonadati</taxon>
        <taxon>Pseudomonadota</taxon>
        <taxon>Alphaproteobacteria</taxon>
        <taxon>Hyphomicrobiales</taxon>
        <taxon>Nitrobacteraceae</taxon>
        <taxon>Tardiphaga</taxon>
    </lineage>
</organism>
<name>A0A7G6TXY2_9BRAD</name>
<feature type="region of interest" description="Disordered" evidence="1">
    <location>
        <begin position="20"/>
        <end position="84"/>
    </location>
</feature>
<evidence type="ECO:0000313" key="3">
    <source>
        <dbReference type="EMBL" id="QND71614.1"/>
    </source>
</evidence>
<evidence type="ECO:0000256" key="1">
    <source>
        <dbReference type="SAM" id="MobiDB-lite"/>
    </source>
</evidence>
<evidence type="ECO:0000313" key="4">
    <source>
        <dbReference type="Proteomes" id="UP000515291"/>
    </source>
</evidence>
<feature type="signal peptide" evidence="2">
    <location>
        <begin position="1"/>
        <end position="22"/>
    </location>
</feature>
<dbReference type="KEGG" id="trb:HB776_10510"/>
<dbReference type="EMBL" id="CP050292">
    <property type="protein sequence ID" value="QND71614.1"/>
    <property type="molecule type" value="Genomic_DNA"/>
</dbReference>
<sequence>MKALKFLSFVAVLALLPAVSHADPAKKERKPHYRVEEPRPVVGPLNDTRGNAALGGNNANSAFGDNSAGSNANGRTSGGAGGMN</sequence>
<dbReference type="RefSeq" id="WP_184517490.1">
    <property type="nucleotide sequence ID" value="NZ_CP050292.1"/>
</dbReference>
<feature type="chain" id="PRO_5028928021" evidence="2">
    <location>
        <begin position="23"/>
        <end position="84"/>
    </location>
</feature>
<proteinExistence type="predicted"/>
<reference evidence="4" key="1">
    <citation type="journal article" date="2020" name="Mol. Plant Microbe">
        <title>Rhizobial microsymbionts of the narrowly endemic Oxytropis species growing in Kamchatka are characterized by significant genetic diversity and possess a set of genes that are associated with T3SS and T6SS secretion systems and can affect the development of symbiosis.</title>
        <authorList>
            <person name="Safronova V."/>
            <person name="Guro P."/>
            <person name="Sazanova A."/>
            <person name="Kuznetsova I."/>
            <person name="Belimov A."/>
            <person name="Yakubov V."/>
            <person name="Chirak E."/>
            <person name="Afonin A."/>
            <person name="Gogolev Y."/>
            <person name="Andronov E."/>
            <person name="Tikhonovich I."/>
        </authorList>
    </citation>
    <scope>NUCLEOTIDE SEQUENCE [LARGE SCALE GENOMIC DNA]</scope>
    <source>
        <strain evidence="4">581</strain>
    </source>
</reference>
<evidence type="ECO:0000256" key="2">
    <source>
        <dbReference type="SAM" id="SignalP"/>
    </source>
</evidence>
<gene>
    <name evidence="3" type="ORF">HB776_10510</name>
</gene>
<dbReference type="AlphaFoldDB" id="A0A7G6TXY2"/>
<accession>A0A7G6TXY2</accession>
<keyword evidence="2" id="KW-0732">Signal</keyword>
<protein>
    <submittedName>
        <fullName evidence="3">Uncharacterized protein</fullName>
    </submittedName>
</protein>
<feature type="compositionally biased region" description="Low complexity" evidence="1">
    <location>
        <begin position="50"/>
        <end position="64"/>
    </location>
</feature>
<dbReference type="Proteomes" id="UP000515291">
    <property type="component" value="Chromosome"/>
</dbReference>